<feature type="coiled-coil region" evidence="1">
    <location>
        <begin position="344"/>
        <end position="378"/>
    </location>
</feature>
<dbReference type="EMBL" id="CAJHIR010000035">
    <property type="protein sequence ID" value="CAD6494022.1"/>
    <property type="molecule type" value="Genomic_DNA"/>
</dbReference>
<keyword evidence="2" id="KW-0472">Membrane</keyword>
<dbReference type="InterPro" id="IPR001680">
    <property type="entry name" value="WD40_rpt"/>
</dbReference>
<proteinExistence type="predicted"/>
<keyword evidence="2" id="KW-0812">Transmembrane</keyword>
<organism evidence="3 4">
    <name type="scientific">Candidatus Argoarchaeum ethanivorans</name>
    <dbReference type="NCBI Taxonomy" id="2608793"/>
    <lineage>
        <taxon>Archaea</taxon>
        <taxon>Methanobacteriati</taxon>
        <taxon>Methanobacteriota</taxon>
        <taxon>Stenosarchaea group</taxon>
        <taxon>Methanomicrobia</taxon>
        <taxon>Methanosarcinales</taxon>
        <taxon>Methanosarcinales incertae sedis</taxon>
        <taxon>GOM Arc I cluster</taxon>
        <taxon>Candidatus Argoarchaeum</taxon>
    </lineage>
</organism>
<dbReference type="Proteomes" id="UP000612009">
    <property type="component" value="Unassembled WGS sequence"/>
</dbReference>
<comment type="caution">
    <text evidence="3">The sequence shown here is derived from an EMBL/GenBank/DDBJ whole genome shotgun (WGS) entry which is preliminary data.</text>
</comment>
<evidence type="ECO:0000256" key="2">
    <source>
        <dbReference type="SAM" id="Phobius"/>
    </source>
</evidence>
<protein>
    <submittedName>
        <fullName evidence="3">Uncharacterized protein</fullName>
    </submittedName>
</protein>
<accession>A0A811TEB7</accession>
<dbReference type="AlphaFoldDB" id="A0A811TEB7"/>
<evidence type="ECO:0000313" key="3">
    <source>
        <dbReference type="EMBL" id="CAD6494022.1"/>
    </source>
</evidence>
<sequence length="379" mass="42053">MLWSYEIDGKVSISSDGSYIASVSGGYSSEDHRPGKVCLFDREGELLWSYEIYCDEFAYASGVSTSSDGSYIAAGFDSWRDDAGHIYLFNREGELLWSYETAARVSISSDGSYIASGSVRSGDGKVCLFDREGELLWSYRADDLVREVSISPDGSYIAAESKYSKFYLFGDLERHSFSAIGEAKKVVESERMEGFNMDEAETLLSNAEDAFDTGNYVKASELANAAKDRGESIPNEASAAENAIAEVESAIHQEESKGFNPVEAESLLSQAEEAFSTGEYIKASELADKAKDHALDIDQDGVSNDADFAPTINNYLIYAGAAILLVVLVIAIITGLKAIQRFKLERERNEERRRERLRQEAEERRRMIQKIIDKIKEVT</sequence>
<dbReference type="InterPro" id="IPR011047">
    <property type="entry name" value="Quinoprotein_ADH-like_sf"/>
</dbReference>
<dbReference type="SUPFAM" id="SSF50998">
    <property type="entry name" value="Quinoprotein alcohol dehydrogenase-like"/>
    <property type="match status" value="1"/>
</dbReference>
<reference evidence="3" key="1">
    <citation type="submission" date="2020-10" db="EMBL/GenBank/DDBJ databases">
        <authorList>
            <person name="Hahn C.J."/>
            <person name="Laso-Perez R."/>
            <person name="Vulcano F."/>
            <person name="Vaziourakis K.-M."/>
            <person name="Stokke R."/>
            <person name="Steen I.H."/>
            <person name="Teske A."/>
            <person name="Boetius A."/>
            <person name="Liebeke M."/>
            <person name="Amann R."/>
            <person name="Knittel K."/>
        </authorList>
    </citation>
    <scope>NUCLEOTIDE SEQUENCE</scope>
    <source>
        <strain evidence="3">Gfbio:e3339647-f889-4370-9287-4fb5cb688e4c:AG392J18_GoMArc1</strain>
    </source>
</reference>
<dbReference type="Gene3D" id="2.130.10.10">
    <property type="entry name" value="YVTN repeat-like/Quinoprotein amine dehydrogenase"/>
    <property type="match status" value="1"/>
</dbReference>
<name>A0A811TEB7_9EURY</name>
<keyword evidence="2" id="KW-1133">Transmembrane helix</keyword>
<dbReference type="InterPro" id="IPR015943">
    <property type="entry name" value="WD40/YVTN_repeat-like_dom_sf"/>
</dbReference>
<evidence type="ECO:0000256" key="1">
    <source>
        <dbReference type="SAM" id="Coils"/>
    </source>
</evidence>
<gene>
    <name evidence="3" type="ORF">LAKADJCE_00617</name>
</gene>
<evidence type="ECO:0000313" key="4">
    <source>
        <dbReference type="Proteomes" id="UP000612009"/>
    </source>
</evidence>
<keyword evidence="1" id="KW-0175">Coiled coil</keyword>
<dbReference type="Pfam" id="PF00400">
    <property type="entry name" value="WD40"/>
    <property type="match status" value="1"/>
</dbReference>
<feature type="transmembrane region" description="Helical" evidence="2">
    <location>
        <begin position="315"/>
        <end position="339"/>
    </location>
</feature>